<proteinExistence type="predicted"/>
<gene>
    <name evidence="2" type="ORF">BN1221_00152c</name>
</gene>
<dbReference type="Proteomes" id="UP000044377">
    <property type="component" value="Unassembled WGS sequence"/>
</dbReference>
<reference evidence="3" key="1">
    <citation type="submission" date="2015-01" db="EMBL/GenBank/DDBJ databases">
        <authorList>
            <person name="Paterson Steve"/>
        </authorList>
    </citation>
    <scope>NUCLEOTIDE SEQUENCE [LARGE SCALE GENOMIC DNA]</scope>
    <source>
        <strain evidence="3">OBR1</strain>
    </source>
</reference>
<dbReference type="Gene3D" id="2.60.40.1090">
    <property type="entry name" value="Fimbrial-type adhesion domain"/>
    <property type="match status" value="1"/>
</dbReference>
<dbReference type="GO" id="GO:0007155">
    <property type="term" value="P:cell adhesion"/>
    <property type="evidence" value="ECO:0007669"/>
    <property type="project" value="InterPro"/>
</dbReference>
<evidence type="ECO:0008006" key="4">
    <source>
        <dbReference type="Google" id="ProtNLM"/>
    </source>
</evidence>
<protein>
    <recommendedName>
        <fullName evidence="4">Fimbrial-type adhesion domain-containing protein</fullName>
    </recommendedName>
</protein>
<evidence type="ECO:0000256" key="1">
    <source>
        <dbReference type="SAM" id="SignalP"/>
    </source>
</evidence>
<dbReference type="RefSeq" id="WP_048635682.1">
    <property type="nucleotide sequence ID" value="NZ_CGIG01000001.1"/>
</dbReference>
<evidence type="ECO:0000313" key="3">
    <source>
        <dbReference type="Proteomes" id="UP000044377"/>
    </source>
</evidence>
<keyword evidence="1" id="KW-0732">Signal</keyword>
<keyword evidence="3" id="KW-1185">Reference proteome</keyword>
<dbReference type="EMBL" id="CGIG01000001">
    <property type="protein sequence ID" value="CPR13748.1"/>
    <property type="molecule type" value="Genomic_DNA"/>
</dbReference>
<dbReference type="STRING" id="1109412.BN1221_00152c"/>
<feature type="signal peptide" evidence="1">
    <location>
        <begin position="1"/>
        <end position="26"/>
    </location>
</feature>
<name>A0A0G4JPC3_9GAMM</name>
<feature type="chain" id="PRO_5005194110" description="Fimbrial-type adhesion domain-containing protein" evidence="1">
    <location>
        <begin position="27"/>
        <end position="344"/>
    </location>
</feature>
<accession>A0A0G4JPC3</accession>
<sequence>MSRLFTCNKGLASLLTALFLSLPAFHAAALECHKDTASGSVSDYENIGSMKIPSTLPVGSRLWTSKTYSRNLACWAYKNTRPNGEYAFFYPNPYGAVIGAGIGIGIIYNGQDLGVVAGGGTINSRVSTGMFVSPGPSGSLPPSNPTMLPVTVQVYLEKIGDMTSSSYGVDSLSVFQVDGELGINKTPGGNYQFTLSGLKNIDVIQCSAQVHVSPDNNIDFGTIQSWTDASAGLLAKQNFQISASTDGGEDCGQGFNLTINFDTSTKGNSQVGTDGMDMGNGSTLKINEESTGSAIPFNEFVTFINNLTSTSGTVEKRYSASLYASGSAVTGDVEKYIVLRFNYN</sequence>
<dbReference type="GO" id="GO:0009289">
    <property type="term" value="C:pilus"/>
    <property type="evidence" value="ECO:0007669"/>
    <property type="project" value="InterPro"/>
</dbReference>
<evidence type="ECO:0000313" key="2">
    <source>
        <dbReference type="EMBL" id="CPR13748.1"/>
    </source>
</evidence>
<organism evidence="2 3">
    <name type="scientific">Brenneria goodwinii</name>
    <dbReference type="NCBI Taxonomy" id="1109412"/>
    <lineage>
        <taxon>Bacteria</taxon>
        <taxon>Pseudomonadati</taxon>
        <taxon>Pseudomonadota</taxon>
        <taxon>Gammaproteobacteria</taxon>
        <taxon>Enterobacterales</taxon>
        <taxon>Pectobacteriaceae</taxon>
        <taxon>Brenneria</taxon>
    </lineage>
</organism>
<dbReference type="OrthoDB" id="8926940at2"/>
<dbReference type="InterPro" id="IPR036937">
    <property type="entry name" value="Adhesion_dom_fimbrial_sf"/>
</dbReference>
<dbReference type="AlphaFoldDB" id="A0A0G4JPC3"/>